<comment type="similarity">
    <text evidence="5">Belongs to the ubiquitin conjugation factor E4 family.</text>
</comment>
<evidence type="ECO:0000256" key="11">
    <source>
        <dbReference type="SAM" id="MobiDB-lite"/>
    </source>
</evidence>
<evidence type="ECO:0000256" key="9">
    <source>
        <dbReference type="ARBA" id="ARBA00022786"/>
    </source>
</evidence>
<evidence type="ECO:0000256" key="1">
    <source>
        <dbReference type="ARBA" id="ARBA00000900"/>
    </source>
</evidence>
<evidence type="ECO:0000313" key="13">
    <source>
        <dbReference type="EMBL" id="KAA0186712.1"/>
    </source>
</evidence>
<dbReference type="Gene3D" id="3.30.40.10">
    <property type="entry name" value="Zinc/RING finger domain, C3HC4 (zinc finger)"/>
    <property type="match status" value="1"/>
</dbReference>
<dbReference type="InterPro" id="IPR045132">
    <property type="entry name" value="UBE4"/>
</dbReference>
<dbReference type="EMBL" id="LUCM01009601">
    <property type="protein sequence ID" value="KAA0186712.1"/>
    <property type="molecule type" value="Genomic_DNA"/>
</dbReference>
<evidence type="ECO:0000313" key="14">
    <source>
        <dbReference type="Proteomes" id="UP000728185"/>
    </source>
</evidence>
<keyword evidence="8" id="KW-0808">Transferase</keyword>
<dbReference type="GO" id="GO:0000151">
    <property type="term" value="C:ubiquitin ligase complex"/>
    <property type="evidence" value="ECO:0007669"/>
    <property type="project" value="InterPro"/>
</dbReference>
<reference evidence="13" key="1">
    <citation type="submission" date="2019-05" db="EMBL/GenBank/DDBJ databases">
        <title>Annotation for the trematode Fasciolopsis buski.</title>
        <authorList>
            <person name="Choi Y.-J."/>
        </authorList>
    </citation>
    <scope>NUCLEOTIDE SEQUENCE</scope>
    <source>
        <strain evidence="13">HT</strain>
        <tissue evidence="13">Whole worm</tissue>
    </source>
</reference>
<dbReference type="AlphaFoldDB" id="A0A8E0RSR6"/>
<dbReference type="GO" id="GO:0034450">
    <property type="term" value="F:ubiquitin-ubiquitin ligase activity"/>
    <property type="evidence" value="ECO:0007669"/>
    <property type="project" value="InterPro"/>
</dbReference>
<dbReference type="PROSITE" id="PS51698">
    <property type="entry name" value="U_BOX"/>
    <property type="match status" value="1"/>
</dbReference>
<feature type="non-terminal residue" evidence="13">
    <location>
        <position position="1"/>
    </location>
</feature>
<evidence type="ECO:0000256" key="8">
    <source>
        <dbReference type="ARBA" id="ARBA00022679"/>
    </source>
</evidence>
<proteinExistence type="inferred from homology"/>
<evidence type="ECO:0000256" key="3">
    <source>
        <dbReference type="ARBA" id="ARBA00004496"/>
    </source>
</evidence>
<keyword evidence="9" id="KW-0833">Ubl conjugation pathway</keyword>
<comment type="caution">
    <text evidence="13">The sequence shown here is derived from an EMBL/GenBank/DDBJ whole genome shotgun (WGS) entry which is preliminary data.</text>
</comment>
<dbReference type="InterPro" id="IPR013083">
    <property type="entry name" value="Znf_RING/FYVE/PHD"/>
</dbReference>
<evidence type="ECO:0000256" key="2">
    <source>
        <dbReference type="ARBA" id="ARBA00004123"/>
    </source>
</evidence>
<sequence>VDPLYLFHPNCRVDFKEATRISGTQDELIEFGNRLISDRCREHQKNGNPPIFNFSTECFFLTAWAMQLGFQNSIRRYHRRLQVITDLTRNIKLLSASRSQWAGPQSSTARIRMNEAILERWKNELERQERSKLCCDVVLLHRGLLQGVSVYYASLCRLLFRVAQVDPHVGLSASPTPPEPFSFMPESFLEDVASYLIFVLRHFSSNALPIDLTAQPTLVAFVLFIICQAHFVRNPYLVAKFVEVLFFCDPSVSGRSNEFHKATKMHPLATTHLISALIQFYITVESTGATNEFYDKFSIRYNISTILITWWREGILKPLFIREAEENEQNFIKFTNRVINDMSFLLEEALDGLKKVRELQDLRDDSARWSELPRQQQIARMNELEQHERQVRSYLTLANQTVSMLFHLTSEIRAPFLRPEIVDKLAAMLNFNLVQLCGPRCSSLKVRNPDSYGWAPKTLLAQLVAIYRHLDSEDDRFALALSKDERCFSRDLFENACTLMSRHGIQTPEELESFACLGAKADQLARSQADVDYGEVPSEFCDTLISTLMEDPVMLPQSQAIVDRSTIVQHLLNQETDPFNRLPLQECELIPLPDLKKRIAEWKAEREARWRANQQNKTRSGDAEDNDCT</sequence>
<comment type="pathway">
    <text evidence="4">Protein modification; protein ubiquitination.</text>
</comment>
<dbReference type="GO" id="GO:0036503">
    <property type="term" value="P:ERAD pathway"/>
    <property type="evidence" value="ECO:0007669"/>
    <property type="project" value="InterPro"/>
</dbReference>
<organism evidence="13 14">
    <name type="scientific">Fasciolopsis buskii</name>
    <dbReference type="NCBI Taxonomy" id="27845"/>
    <lineage>
        <taxon>Eukaryota</taxon>
        <taxon>Metazoa</taxon>
        <taxon>Spiralia</taxon>
        <taxon>Lophotrochozoa</taxon>
        <taxon>Platyhelminthes</taxon>
        <taxon>Trematoda</taxon>
        <taxon>Digenea</taxon>
        <taxon>Plagiorchiida</taxon>
        <taxon>Echinostomata</taxon>
        <taxon>Echinostomatoidea</taxon>
        <taxon>Fasciolidae</taxon>
        <taxon>Fasciolopsis</taxon>
    </lineage>
</organism>
<keyword evidence="14" id="KW-1185">Reference proteome</keyword>
<protein>
    <recommendedName>
        <fullName evidence="6">RING-type E3 ubiquitin transferase</fullName>
        <ecNumber evidence="6">2.3.2.27</ecNumber>
    </recommendedName>
</protein>
<evidence type="ECO:0000256" key="4">
    <source>
        <dbReference type="ARBA" id="ARBA00004906"/>
    </source>
</evidence>
<dbReference type="FunFam" id="3.30.40.10:FF:000055">
    <property type="entry name" value="Ubiquitin conjugation factor e4 a"/>
    <property type="match status" value="1"/>
</dbReference>
<keyword evidence="10" id="KW-0539">Nucleus</keyword>
<dbReference type="Proteomes" id="UP000728185">
    <property type="component" value="Unassembled WGS sequence"/>
</dbReference>
<dbReference type="GO" id="GO:0005737">
    <property type="term" value="C:cytoplasm"/>
    <property type="evidence" value="ECO:0007669"/>
    <property type="project" value="UniProtKB-SubCell"/>
</dbReference>
<feature type="domain" description="U-box" evidence="12">
    <location>
        <begin position="535"/>
        <end position="609"/>
    </location>
</feature>
<dbReference type="OrthoDB" id="20295at2759"/>
<dbReference type="GO" id="GO:0000209">
    <property type="term" value="P:protein polyubiquitination"/>
    <property type="evidence" value="ECO:0007669"/>
    <property type="project" value="TreeGrafter"/>
</dbReference>
<comment type="catalytic activity">
    <reaction evidence="1">
        <text>S-ubiquitinyl-[E2 ubiquitin-conjugating enzyme]-L-cysteine + [acceptor protein]-L-lysine = [E2 ubiquitin-conjugating enzyme]-L-cysteine + N(6)-ubiquitinyl-[acceptor protein]-L-lysine.</text>
        <dbReference type="EC" id="2.3.2.27"/>
    </reaction>
</comment>
<dbReference type="GO" id="GO:0006511">
    <property type="term" value="P:ubiquitin-dependent protein catabolic process"/>
    <property type="evidence" value="ECO:0007669"/>
    <property type="project" value="InterPro"/>
</dbReference>
<feature type="region of interest" description="Disordered" evidence="11">
    <location>
        <begin position="609"/>
        <end position="629"/>
    </location>
</feature>
<gene>
    <name evidence="13" type="ORF">FBUS_06454</name>
</gene>
<dbReference type="UniPathway" id="UPA00143"/>
<evidence type="ECO:0000256" key="7">
    <source>
        <dbReference type="ARBA" id="ARBA00022490"/>
    </source>
</evidence>
<dbReference type="GO" id="GO:0005634">
    <property type="term" value="C:nucleus"/>
    <property type="evidence" value="ECO:0007669"/>
    <property type="project" value="UniProtKB-SubCell"/>
</dbReference>
<evidence type="ECO:0000256" key="6">
    <source>
        <dbReference type="ARBA" id="ARBA00012483"/>
    </source>
</evidence>
<accession>A0A8E0RSR6</accession>
<dbReference type="InterPro" id="IPR019474">
    <property type="entry name" value="Ub_conjug_fac_E4_core"/>
</dbReference>
<evidence type="ECO:0000259" key="12">
    <source>
        <dbReference type="PROSITE" id="PS51698"/>
    </source>
</evidence>
<dbReference type="EC" id="2.3.2.27" evidence="6"/>
<dbReference type="PANTHER" id="PTHR13931">
    <property type="entry name" value="UBIQUITINATION FACTOR E4"/>
    <property type="match status" value="1"/>
</dbReference>
<keyword evidence="7" id="KW-0963">Cytoplasm</keyword>
<comment type="subcellular location">
    <subcellularLocation>
        <location evidence="3">Cytoplasm</location>
    </subcellularLocation>
    <subcellularLocation>
        <location evidence="2">Nucleus</location>
    </subcellularLocation>
</comment>
<evidence type="ECO:0000256" key="10">
    <source>
        <dbReference type="ARBA" id="ARBA00023242"/>
    </source>
</evidence>
<name>A0A8E0RSR6_9TREM</name>
<dbReference type="SMART" id="SM00504">
    <property type="entry name" value="Ubox"/>
    <property type="match status" value="1"/>
</dbReference>
<dbReference type="InterPro" id="IPR003613">
    <property type="entry name" value="Ubox_domain"/>
</dbReference>
<dbReference type="Pfam" id="PF10408">
    <property type="entry name" value="Ufd2P_core"/>
    <property type="match status" value="1"/>
</dbReference>
<dbReference type="SUPFAM" id="SSF57850">
    <property type="entry name" value="RING/U-box"/>
    <property type="match status" value="1"/>
</dbReference>
<dbReference type="PANTHER" id="PTHR13931:SF2">
    <property type="entry name" value="UBIQUITIN CONJUGATION FACTOR E4 B"/>
    <property type="match status" value="1"/>
</dbReference>
<evidence type="ECO:0000256" key="5">
    <source>
        <dbReference type="ARBA" id="ARBA00007434"/>
    </source>
</evidence>
<dbReference type="Pfam" id="PF04564">
    <property type="entry name" value="U-box"/>
    <property type="match status" value="1"/>
</dbReference>